<dbReference type="KEGG" id="cdu:CD36_00300"/>
<dbReference type="GeneID" id="8044241"/>
<gene>
    <name evidence="2" type="ordered locus">Cd36_00300</name>
    <name evidence="3" type="ORF">CD36_00300</name>
</gene>
<feature type="region of interest" description="Disordered" evidence="1">
    <location>
        <begin position="183"/>
        <end position="237"/>
    </location>
</feature>
<dbReference type="RefSeq" id="XP_002416709.1">
    <property type="nucleotide sequence ID" value="XM_002416664.1"/>
</dbReference>
<keyword evidence="4" id="KW-1185">Reference proteome</keyword>
<reference evidence="3 4" key="1">
    <citation type="journal article" date="2009" name="Genome Res.">
        <title>Comparative genomics of the fungal pathogens Candida dubliniensis and Candida albicans.</title>
        <authorList>
            <person name="Jackson A.P."/>
            <person name="Gamble J.A."/>
            <person name="Yeomans T."/>
            <person name="Moran G.P."/>
            <person name="Saunders D."/>
            <person name="Harris D."/>
            <person name="Aslett M."/>
            <person name="Barrell J.F."/>
            <person name="Butler G."/>
            <person name="Citiulo F."/>
            <person name="Coleman D.C."/>
            <person name="de Groot P.W.J."/>
            <person name="Goodwin T.J."/>
            <person name="Quail M.A."/>
            <person name="McQuillan J."/>
            <person name="Munro C.A."/>
            <person name="Pain A."/>
            <person name="Poulter R.T."/>
            <person name="Rajandream M.A."/>
            <person name="Renauld H."/>
            <person name="Spiering M.J."/>
            <person name="Tivey A."/>
            <person name="Gow N.A.R."/>
            <person name="Barrell B."/>
            <person name="Sullivan D.J."/>
            <person name="Berriman M."/>
        </authorList>
    </citation>
    <scope>NUCLEOTIDE SEQUENCE [LARGE SCALE GENOMIC DNA]</scope>
    <source>
        <strain evidence="4">CD36 / ATCC MYA-646 / CBS 7987 / NCPF 3949 / NRRL Y-17841</strain>
    </source>
</reference>
<dbReference type="VEuPathDB" id="FungiDB:CD36_00300"/>
<dbReference type="Proteomes" id="UP000002605">
    <property type="component" value="Chromosome 1"/>
</dbReference>
<evidence type="ECO:0000313" key="4">
    <source>
        <dbReference type="Proteomes" id="UP000002605"/>
    </source>
</evidence>
<dbReference type="InterPro" id="IPR012340">
    <property type="entry name" value="NA-bd_OB-fold"/>
</dbReference>
<evidence type="ECO:0000313" key="3">
    <source>
        <dbReference type="EMBL" id="CAX44292.1"/>
    </source>
</evidence>
<dbReference type="AlphaFoldDB" id="B9W6I8"/>
<sequence>MVPYLTKIKDFSFLESNDDSEKVRFCGLVLRFYPRTREYIGMDVTDFTSHRQVCRNQEYYNGGLLLERNEVLTLPVYIEALERIQNSHLDVFGEEYNLKEQYLSGGGALDVHDKLLVVVMTLKNRLYQGFLEPYSYDHEVLDYEYLDSKEKLIADDLFRNIMSHKEYFSKVSHLAPKIVPQKLLSPADPSSKDTDNTSQVDVESSHIDTKTNNSSPSSKHSHPPNPSTTNSSPPLDLVPDIEHDDFDFCNSSTVGSPEEDKIYTIPELKQLDTTLDNKTYMVKCKIIGCIPDDWMYLSGKEMDPKSNTPKDPIIRDLEWILADVDADENTVLNSENTLSVISTAQDILKFSPVQSIEEFFINCSRLREHLDAIFDKPTELEIRKVEIPINTNTTTIVWSPVE</sequence>
<organism evidence="3 4">
    <name type="scientific">Candida dubliniensis (strain CD36 / ATCC MYA-646 / CBS 7987 / NCPF 3949 / NRRL Y-17841)</name>
    <name type="common">Yeast</name>
    <dbReference type="NCBI Taxonomy" id="573826"/>
    <lineage>
        <taxon>Eukaryota</taxon>
        <taxon>Fungi</taxon>
        <taxon>Dikarya</taxon>
        <taxon>Ascomycota</taxon>
        <taxon>Saccharomycotina</taxon>
        <taxon>Pichiomycetes</taxon>
        <taxon>Debaryomycetaceae</taxon>
        <taxon>Candida/Lodderomyces clade</taxon>
        <taxon>Candida</taxon>
    </lineage>
</organism>
<protein>
    <submittedName>
        <fullName evidence="3">Uncharacterized protein</fullName>
    </submittedName>
</protein>
<dbReference type="EMBL" id="FM992688">
    <property type="protein sequence ID" value="CAX44292.1"/>
    <property type="molecule type" value="Genomic_DNA"/>
</dbReference>
<dbReference type="OrthoDB" id="4024719at2759"/>
<dbReference type="CGD" id="CAL0000159638">
    <property type="gene designation" value="Cd36_00300"/>
</dbReference>
<proteinExistence type="predicted"/>
<name>B9W6I8_CANDC</name>
<accession>B9W6I8</accession>
<evidence type="ECO:0000256" key="1">
    <source>
        <dbReference type="SAM" id="MobiDB-lite"/>
    </source>
</evidence>
<dbReference type="HOGENOM" id="CLU_685107_0_0_1"/>
<dbReference type="SUPFAM" id="SSF50249">
    <property type="entry name" value="Nucleic acid-binding proteins"/>
    <property type="match status" value="1"/>
</dbReference>
<evidence type="ECO:0000313" key="2">
    <source>
        <dbReference type="CGD" id="CAL0000159638"/>
    </source>
</evidence>
<dbReference type="eggNOG" id="ENOG502RQC0">
    <property type="taxonomic scope" value="Eukaryota"/>
</dbReference>
<dbReference type="Gene3D" id="2.40.50.140">
    <property type="entry name" value="Nucleic acid-binding proteins"/>
    <property type="match status" value="1"/>
</dbReference>